<feature type="chain" id="PRO_5014473785" evidence="1">
    <location>
        <begin position="20"/>
        <end position="370"/>
    </location>
</feature>
<dbReference type="EMBL" id="NEVH01024423">
    <property type="protein sequence ID" value="PNF17310.1"/>
    <property type="molecule type" value="Genomic_DNA"/>
</dbReference>
<dbReference type="AlphaFoldDB" id="A0A2J7PLU1"/>
<reference evidence="2 3" key="1">
    <citation type="submission" date="2017-12" db="EMBL/GenBank/DDBJ databases">
        <title>Hemimetabolous genomes reveal molecular basis of termite eusociality.</title>
        <authorList>
            <person name="Harrison M.C."/>
            <person name="Jongepier E."/>
            <person name="Robertson H.M."/>
            <person name="Arning N."/>
            <person name="Bitard-Feildel T."/>
            <person name="Chao H."/>
            <person name="Childers C.P."/>
            <person name="Dinh H."/>
            <person name="Doddapaneni H."/>
            <person name="Dugan S."/>
            <person name="Gowin J."/>
            <person name="Greiner C."/>
            <person name="Han Y."/>
            <person name="Hu H."/>
            <person name="Hughes D.S.T."/>
            <person name="Huylmans A.-K."/>
            <person name="Kemena C."/>
            <person name="Kremer L.P.M."/>
            <person name="Lee S.L."/>
            <person name="Lopez-Ezquerra A."/>
            <person name="Mallet L."/>
            <person name="Monroy-Kuhn J.M."/>
            <person name="Moser A."/>
            <person name="Murali S.C."/>
            <person name="Muzny D.M."/>
            <person name="Otani S."/>
            <person name="Piulachs M.-D."/>
            <person name="Poelchau M."/>
            <person name="Qu J."/>
            <person name="Schaub F."/>
            <person name="Wada-Katsumata A."/>
            <person name="Worley K.C."/>
            <person name="Xie Q."/>
            <person name="Ylla G."/>
            <person name="Poulsen M."/>
            <person name="Gibbs R.A."/>
            <person name="Schal C."/>
            <person name="Richards S."/>
            <person name="Belles X."/>
            <person name="Korb J."/>
            <person name="Bornberg-Bauer E."/>
        </authorList>
    </citation>
    <scope>NUCLEOTIDE SEQUENCE [LARGE SCALE GENOMIC DNA]</scope>
    <source>
        <tissue evidence="2">Whole body</tissue>
    </source>
</reference>
<evidence type="ECO:0000256" key="1">
    <source>
        <dbReference type="SAM" id="SignalP"/>
    </source>
</evidence>
<dbReference type="PANTHER" id="PTHR33539:SF1">
    <property type="entry name" value="UPF0764 PROTEIN C16ORF89"/>
    <property type="match status" value="1"/>
</dbReference>
<accession>A0A2J7PLU1</accession>
<gene>
    <name evidence="2" type="ORF">B7P43_G04993</name>
</gene>
<dbReference type="PANTHER" id="PTHR33539">
    <property type="entry name" value="UPF0764 PROTEIN C16ORF89"/>
    <property type="match status" value="1"/>
</dbReference>
<feature type="signal peptide" evidence="1">
    <location>
        <begin position="1"/>
        <end position="19"/>
    </location>
</feature>
<evidence type="ECO:0000313" key="3">
    <source>
        <dbReference type="Proteomes" id="UP000235965"/>
    </source>
</evidence>
<dbReference type="GO" id="GO:0016020">
    <property type="term" value="C:membrane"/>
    <property type="evidence" value="ECO:0007669"/>
    <property type="project" value="TreeGrafter"/>
</dbReference>
<dbReference type="Pfam" id="PF15882">
    <property type="entry name" value="DUF4735"/>
    <property type="match status" value="1"/>
</dbReference>
<comment type="caution">
    <text evidence="2">The sequence shown here is derived from an EMBL/GenBank/DDBJ whole genome shotgun (WGS) entry which is preliminary data.</text>
</comment>
<organism evidence="2 3">
    <name type="scientific">Cryptotermes secundus</name>
    <dbReference type="NCBI Taxonomy" id="105785"/>
    <lineage>
        <taxon>Eukaryota</taxon>
        <taxon>Metazoa</taxon>
        <taxon>Ecdysozoa</taxon>
        <taxon>Arthropoda</taxon>
        <taxon>Hexapoda</taxon>
        <taxon>Insecta</taxon>
        <taxon>Pterygota</taxon>
        <taxon>Neoptera</taxon>
        <taxon>Polyneoptera</taxon>
        <taxon>Dictyoptera</taxon>
        <taxon>Blattodea</taxon>
        <taxon>Blattoidea</taxon>
        <taxon>Termitoidae</taxon>
        <taxon>Kalotermitidae</taxon>
        <taxon>Cryptotermitinae</taxon>
        <taxon>Cryptotermes</taxon>
    </lineage>
</organism>
<dbReference type="Proteomes" id="UP000235965">
    <property type="component" value="Unassembled WGS sequence"/>
</dbReference>
<proteinExistence type="predicted"/>
<name>A0A2J7PLU1_9NEOP</name>
<keyword evidence="3" id="KW-1185">Reference proteome</keyword>
<dbReference type="InterPro" id="IPR031751">
    <property type="entry name" value="DUF4735"/>
</dbReference>
<protein>
    <submittedName>
        <fullName evidence="2">Uncharacterized protein</fullName>
    </submittedName>
</protein>
<dbReference type="InParanoid" id="A0A2J7PLU1"/>
<dbReference type="STRING" id="105785.A0A2J7PLU1"/>
<dbReference type="OrthoDB" id="5949187at2759"/>
<dbReference type="GO" id="GO:0005829">
    <property type="term" value="C:cytosol"/>
    <property type="evidence" value="ECO:0007669"/>
    <property type="project" value="TreeGrafter"/>
</dbReference>
<evidence type="ECO:0000313" key="2">
    <source>
        <dbReference type="EMBL" id="PNF17310.1"/>
    </source>
</evidence>
<keyword evidence="1" id="KW-0732">Signal</keyword>
<sequence>MVWKIQLLLFLAATANTTAEGRHDYPPQLMHTVNSLNKLLDYMLEPRSVIGDMIFGVVLARGQLAVLRRHLAQRQDVKMEPEDLSAISILENKCEEIYRKYMPIRLRAIKENYDIIVDNVVREELWDVDYPLTFGKLRKVPRRSLIKRGPHGEPQKLTSKQRLALLLSGRPNETESDSCISLLIHPQLCGTSPSCWNIMANKDEEIHGYSLTHRLLYLQIARQLGCGGRVEFADSEAAIRSLCSDILVELKRIVELQVPAGFWDLFLEEVSLCGMEGFAEFLNPLFIDWILPLQTPAGCFADRVQDGWLDAPIEPPALSIRRKREDGDLGDGCTMHITGMAAIFLALNIRATIEIWNPDVPLPSLYREQD</sequence>